<keyword evidence="3" id="KW-1185">Reference proteome</keyword>
<dbReference type="Pfam" id="PF06013">
    <property type="entry name" value="WXG100"/>
    <property type="match status" value="1"/>
</dbReference>
<evidence type="ECO:0000313" key="2">
    <source>
        <dbReference type="EMBL" id="RJO77659.1"/>
    </source>
</evidence>
<comment type="similarity">
    <text evidence="1">Belongs to the WXG100 family.</text>
</comment>
<dbReference type="AlphaFoldDB" id="A0A3A4KFB5"/>
<name>A0A3A4KFB5_9NOCA</name>
<dbReference type="Gene3D" id="1.10.287.1060">
    <property type="entry name" value="ESAT-6-like"/>
    <property type="match status" value="1"/>
</dbReference>
<dbReference type="InterPro" id="IPR036689">
    <property type="entry name" value="ESAT-6-like_sf"/>
</dbReference>
<organism evidence="2 3">
    <name type="scientific">Nocardia panacis</name>
    <dbReference type="NCBI Taxonomy" id="2340916"/>
    <lineage>
        <taxon>Bacteria</taxon>
        <taxon>Bacillati</taxon>
        <taxon>Actinomycetota</taxon>
        <taxon>Actinomycetes</taxon>
        <taxon>Mycobacteriales</taxon>
        <taxon>Nocardiaceae</taxon>
        <taxon>Nocardia</taxon>
    </lineage>
</organism>
<sequence length="105" mass="11766">MSEELRVNPERLREAARFIAEKAQTIRDRVKGLDDTVGRGLLCGGWRGRTASVYDESWMEWKTGADDVVAGLESSALKLVEAANRYQAQDAHTADQIARNNSRMQ</sequence>
<comment type="caution">
    <text evidence="2">The sequence shown here is derived from an EMBL/GenBank/DDBJ whole genome shotgun (WGS) entry which is preliminary data.</text>
</comment>
<dbReference type="EMBL" id="QZFU01000015">
    <property type="protein sequence ID" value="RJO77659.1"/>
    <property type="molecule type" value="Genomic_DNA"/>
</dbReference>
<accession>A0A3A4KFB5</accession>
<evidence type="ECO:0000313" key="3">
    <source>
        <dbReference type="Proteomes" id="UP000266677"/>
    </source>
</evidence>
<dbReference type="InterPro" id="IPR010310">
    <property type="entry name" value="T7SS_ESAT-6-like"/>
</dbReference>
<dbReference type="OrthoDB" id="3787781at2"/>
<dbReference type="Proteomes" id="UP000266677">
    <property type="component" value="Unassembled WGS sequence"/>
</dbReference>
<protein>
    <recommendedName>
        <fullName evidence="1">ESAT-6-like protein</fullName>
    </recommendedName>
</protein>
<dbReference type="RefSeq" id="WP_120039184.1">
    <property type="nucleotide sequence ID" value="NZ_QZFU01000015.1"/>
</dbReference>
<proteinExistence type="inferred from homology"/>
<dbReference type="NCBIfam" id="TIGR03930">
    <property type="entry name" value="WXG100_ESAT6"/>
    <property type="match status" value="1"/>
</dbReference>
<evidence type="ECO:0000256" key="1">
    <source>
        <dbReference type="RuleBase" id="RU362001"/>
    </source>
</evidence>
<reference evidence="2 3" key="1">
    <citation type="submission" date="2018-09" db="EMBL/GenBank/DDBJ databases">
        <title>YIM PH21274 draft genome.</title>
        <authorList>
            <person name="Miao C."/>
        </authorList>
    </citation>
    <scope>NUCLEOTIDE SEQUENCE [LARGE SCALE GENOMIC DNA]</scope>
    <source>
        <strain evidence="2 3">YIM PH 21724</strain>
    </source>
</reference>
<dbReference type="SUPFAM" id="SSF140453">
    <property type="entry name" value="EsxAB dimer-like"/>
    <property type="match status" value="1"/>
</dbReference>
<gene>
    <name evidence="2" type="ORF">D5S18_07960</name>
</gene>